<dbReference type="PANTHER" id="PTHR30383:SF31">
    <property type="entry name" value="SGNH HYDROLASE-TYPE ESTERASE DOMAIN-CONTAINING PROTEIN-RELATED"/>
    <property type="match status" value="1"/>
</dbReference>
<accession>A0AAN6UKH9</accession>
<reference evidence="2" key="1">
    <citation type="journal article" date="2023" name="Mol. Phylogenet. Evol.">
        <title>Genome-scale phylogeny and comparative genomics of the fungal order Sordariales.</title>
        <authorList>
            <person name="Hensen N."/>
            <person name="Bonometti L."/>
            <person name="Westerberg I."/>
            <person name="Brannstrom I.O."/>
            <person name="Guillou S."/>
            <person name="Cros-Aarteil S."/>
            <person name="Calhoun S."/>
            <person name="Haridas S."/>
            <person name="Kuo A."/>
            <person name="Mondo S."/>
            <person name="Pangilinan J."/>
            <person name="Riley R."/>
            <person name="LaButti K."/>
            <person name="Andreopoulos B."/>
            <person name="Lipzen A."/>
            <person name="Chen C."/>
            <person name="Yan M."/>
            <person name="Daum C."/>
            <person name="Ng V."/>
            <person name="Clum A."/>
            <person name="Steindorff A."/>
            <person name="Ohm R.A."/>
            <person name="Martin F."/>
            <person name="Silar P."/>
            <person name="Natvig D.O."/>
            <person name="Lalanne C."/>
            <person name="Gautier V."/>
            <person name="Ament-Velasquez S.L."/>
            <person name="Kruys A."/>
            <person name="Hutchinson M.I."/>
            <person name="Powell A.J."/>
            <person name="Barry K."/>
            <person name="Miller A.N."/>
            <person name="Grigoriev I.V."/>
            <person name="Debuchy R."/>
            <person name="Gladieux P."/>
            <person name="Hiltunen Thoren M."/>
            <person name="Johannesson H."/>
        </authorList>
    </citation>
    <scope>NUCLEOTIDE SEQUENCE</scope>
    <source>
        <strain evidence="2">CBS 123565</strain>
    </source>
</reference>
<dbReference type="Gene3D" id="3.40.50.1110">
    <property type="entry name" value="SGNH hydrolase"/>
    <property type="match status" value="1"/>
</dbReference>
<proteinExistence type="predicted"/>
<dbReference type="AlphaFoldDB" id="A0AAN6UKH9"/>
<dbReference type="InterPro" id="IPR036514">
    <property type="entry name" value="SGNH_hydro_sf"/>
</dbReference>
<dbReference type="EMBL" id="MU853408">
    <property type="protein sequence ID" value="KAK4134429.1"/>
    <property type="molecule type" value="Genomic_DNA"/>
</dbReference>
<dbReference type="InterPro" id="IPR013830">
    <property type="entry name" value="SGNH_hydro"/>
</dbReference>
<dbReference type="Pfam" id="PF13472">
    <property type="entry name" value="Lipase_GDSL_2"/>
    <property type="match status" value="1"/>
</dbReference>
<protein>
    <submittedName>
        <fullName evidence="2">Carbohydrate esterase family 3 protein</fullName>
    </submittedName>
</protein>
<dbReference type="Proteomes" id="UP001304895">
    <property type="component" value="Unassembled WGS sequence"/>
</dbReference>
<gene>
    <name evidence="2" type="ORF">BT67DRAFT_449405</name>
</gene>
<dbReference type="PANTHER" id="PTHR30383">
    <property type="entry name" value="THIOESTERASE 1/PROTEASE 1/LYSOPHOSPHOLIPASE L1"/>
    <property type="match status" value="1"/>
</dbReference>
<keyword evidence="3" id="KW-1185">Reference proteome</keyword>
<evidence type="ECO:0000259" key="1">
    <source>
        <dbReference type="Pfam" id="PF13472"/>
    </source>
</evidence>
<dbReference type="InterPro" id="IPR051532">
    <property type="entry name" value="Ester_Hydrolysis_Enzymes"/>
</dbReference>
<comment type="caution">
    <text evidence="2">The sequence shown here is derived from an EMBL/GenBank/DDBJ whole genome shotgun (WGS) entry which is preliminary data.</text>
</comment>
<evidence type="ECO:0000313" key="3">
    <source>
        <dbReference type="Proteomes" id="UP001304895"/>
    </source>
</evidence>
<dbReference type="CDD" id="cd01833">
    <property type="entry name" value="XynB_like"/>
    <property type="match status" value="1"/>
</dbReference>
<organism evidence="2 3">
    <name type="scientific">Trichocladium antarcticum</name>
    <dbReference type="NCBI Taxonomy" id="1450529"/>
    <lineage>
        <taxon>Eukaryota</taxon>
        <taxon>Fungi</taxon>
        <taxon>Dikarya</taxon>
        <taxon>Ascomycota</taxon>
        <taxon>Pezizomycotina</taxon>
        <taxon>Sordariomycetes</taxon>
        <taxon>Sordariomycetidae</taxon>
        <taxon>Sordariales</taxon>
        <taxon>Chaetomiaceae</taxon>
        <taxon>Trichocladium</taxon>
    </lineage>
</organism>
<reference evidence="2" key="2">
    <citation type="submission" date="2023-05" db="EMBL/GenBank/DDBJ databases">
        <authorList>
            <consortium name="Lawrence Berkeley National Laboratory"/>
            <person name="Steindorff A."/>
            <person name="Hensen N."/>
            <person name="Bonometti L."/>
            <person name="Westerberg I."/>
            <person name="Brannstrom I.O."/>
            <person name="Guillou S."/>
            <person name="Cros-Aarteil S."/>
            <person name="Calhoun S."/>
            <person name="Haridas S."/>
            <person name="Kuo A."/>
            <person name="Mondo S."/>
            <person name="Pangilinan J."/>
            <person name="Riley R."/>
            <person name="Labutti K."/>
            <person name="Andreopoulos B."/>
            <person name="Lipzen A."/>
            <person name="Chen C."/>
            <person name="Yanf M."/>
            <person name="Daum C."/>
            <person name="Ng V."/>
            <person name="Clum A."/>
            <person name="Ohm R."/>
            <person name="Martin F."/>
            <person name="Silar P."/>
            <person name="Natvig D."/>
            <person name="Lalanne C."/>
            <person name="Gautier V."/>
            <person name="Ament-Velasquez S.L."/>
            <person name="Kruys A."/>
            <person name="Hutchinson M.I."/>
            <person name="Powell A.J."/>
            <person name="Barry K."/>
            <person name="Miller A.N."/>
            <person name="Grigoriev I.V."/>
            <person name="Debuchy R."/>
            <person name="Gladieux P."/>
            <person name="Thoren M.H."/>
            <person name="Johannesson H."/>
        </authorList>
    </citation>
    <scope>NUCLEOTIDE SEQUENCE</scope>
    <source>
        <strain evidence="2">CBS 123565</strain>
    </source>
</reference>
<sequence>MNVASAALAAPLANQGVAVNHVDISARALAPLGNGVPLRIMPLGASITYGQASSTGNGYRLDLRAQMITHNPTNMVGSRQAGQMRDNDVEAWPGARIDEIHARSVAPSADNNPVARWRPNVVLINAGTNDATQRHDIYAAGARMEAMVRDIWALSPRAVVVLSTLVLNKRPRAERSVVVINRQLRDVAARLAAEGRKIVLAEMHGDRGPDGDDLADDTHPNDVGYRKMANVWAAGLVEASGRGWLQPPEKVAGVPDDGAA</sequence>
<name>A0AAN6UKH9_9PEZI</name>
<feature type="domain" description="SGNH hydrolase-type esterase" evidence="1">
    <location>
        <begin position="43"/>
        <end position="226"/>
    </location>
</feature>
<evidence type="ECO:0000313" key="2">
    <source>
        <dbReference type="EMBL" id="KAK4134429.1"/>
    </source>
</evidence>
<dbReference type="GO" id="GO:0004622">
    <property type="term" value="F:phosphatidylcholine lysophospholipase activity"/>
    <property type="evidence" value="ECO:0007669"/>
    <property type="project" value="TreeGrafter"/>
</dbReference>
<dbReference type="SUPFAM" id="SSF52266">
    <property type="entry name" value="SGNH hydrolase"/>
    <property type="match status" value="1"/>
</dbReference>